<evidence type="ECO:0000256" key="2">
    <source>
        <dbReference type="PROSITE-ProRule" id="PRU01122"/>
    </source>
</evidence>
<dbReference type="EMBL" id="AP018712">
    <property type="protein sequence ID" value="BBE31193.1"/>
    <property type="molecule type" value="Genomic_DNA"/>
</dbReference>
<evidence type="ECO:0000313" key="5">
    <source>
        <dbReference type="Proteomes" id="UP000516361"/>
    </source>
</evidence>
<feature type="active site" evidence="2">
    <location>
        <position position="686"/>
    </location>
</feature>
<feature type="active site" evidence="2">
    <location>
        <position position="643"/>
    </location>
</feature>
<accession>A0A7G1G8F2</accession>
<dbReference type="RefSeq" id="WP_190613591.1">
    <property type="nucleotide sequence ID" value="NZ_AP018712.1"/>
</dbReference>
<dbReference type="PROSITE" id="PS51786">
    <property type="entry name" value="LON_PROTEOLYTIC"/>
    <property type="match status" value="1"/>
</dbReference>
<dbReference type="GO" id="GO:0004252">
    <property type="term" value="F:serine-type endopeptidase activity"/>
    <property type="evidence" value="ECO:0007669"/>
    <property type="project" value="UniProtKB-UniRule"/>
</dbReference>
<sequence length="789" mass="91602">MRLSIEDIEIKIPDVSFDNTSEIDINSYEDCVIQENAYDIVNMALKIKEKNSNIFVVGPVGTGRRDMIKNLLTKISLKEKIPPDIAYSYNFENPKKPKMLKFPHGKAKEFKKKLEFLVESSFQALKNGMQSNEYLEKMTELEKEYMDKRKQLWTELKEKAKELNYVIEFTNGGIVSLPIIDGKKISSEEYEKLSKEKQKEFEENSPKLRILIENVMNKIATLDKKYREQLKNMQKYWASFSINKIFENIEKEYEKYSDIIDYLKSLKNDISINFVEITSDNDDVIKYFKKKYSINIVIDNYYLQGSPVVEELSPTYSSLIGRVEYYSNMGALQTDFSMIKSGSFYKANGGYLILDAEKVLRKPFVWDAIKRTLLLEQIKIENVESAEGYSNIQTLEPEPLSFNSKIILIGEEWIYDMLSVYDNDFKKFFTIKAQFEYENKIDEFSINKFSTFVAKVVKEKNIQHLTKKAVIELLKYSCRINSNNKKFSLKYGDIKNLIIEATYFAEKYDHRPYTNSEDIKEAIKHREKMFSFHKKHFFEMIKDNIYKLDVQGEKIGQLNGLTVIQTVDYTFGHPVKITAKFYKSDGERIIDIHRATEMSGKIHKKSTFIFENFFKSKFSNFLENGFTASLNFEQVYSMIDGDSATLAETIALMSAIGNIPIKQNIAITGSMNQNGEVQPVGGLIQKIEGFYDICKILGFNGNQGVIIPYQNINDLVLKEELMKDLEDEKFKIWTIKHIDEAVEILSGLKPGKETKTKKFTKNSFYYNVTEGLKQLSSKSTNKNKSQKKK</sequence>
<evidence type="ECO:0000313" key="4">
    <source>
        <dbReference type="EMBL" id="BBE31193.1"/>
    </source>
</evidence>
<dbReference type="AlphaFoldDB" id="A0A7G1G8F2"/>
<dbReference type="Pfam" id="PF05362">
    <property type="entry name" value="Lon_C"/>
    <property type="match status" value="1"/>
</dbReference>
<dbReference type="InterPro" id="IPR027065">
    <property type="entry name" value="Lon_Prtase"/>
</dbReference>
<keyword evidence="5" id="KW-1185">Reference proteome</keyword>
<keyword evidence="2" id="KW-0720">Serine protease</keyword>
<name>A0A7G1G8F2_9BACT</name>
<comment type="catalytic activity">
    <reaction evidence="2">
        <text>Hydrolysis of proteins in presence of ATP.</text>
        <dbReference type="EC" id="3.4.21.53"/>
    </reaction>
</comment>
<dbReference type="KEGG" id="ocy:OSSY52_13340"/>
<dbReference type="EC" id="3.4.21.53" evidence="2"/>
<dbReference type="InterPro" id="IPR046844">
    <property type="entry name" value="Lon-like_helical"/>
</dbReference>
<dbReference type="InterPro" id="IPR046843">
    <property type="entry name" value="LonB_AAA-LID"/>
</dbReference>
<dbReference type="GO" id="GO:0006508">
    <property type="term" value="P:proteolysis"/>
    <property type="evidence" value="ECO:0007669"/>
    <property type="project" value="UniProtKB-KW"/>
</dbReference>
<dbReference type="Gene3D" id="3.30.230.10">
    <property type="match status" value="1"/>
</dbReference>
<dbReference type="InParanoid" id="A0A7G1G8F2"/>
<dbReference type="Pfam" id="PF20436">
    <property type="entry name" value="LonB_AAA-LID"/>
    <property type="match status" value="1"/>
</dbReference>
<organism evidence="4 5">
    <name type="scientific">Tepiditoga spiralis</name>
    <dbReference type="NCBI Taxonomy" id="2108365"/>
    <lineage>
        <taxon>Bacteria</taxon>
        <taxon>Thermotogati</taxon>
        <taxon>Thermotogota</taxon>
        <taxon>Thermotogae</taxon>
        <taxon>Petrotogales</taxon>
        <taxon>Petrotogaceae</taxon>
        <taxon>Tepiditoga</taxon>
    </lineage>
</organism>
<dbReference type="Gene3D" id="1.10.8.60">
    <property type="match status" value="1"/>
</dbReference>
<dbReference type="Pfam" id="PF13654">
    <property type="entry name" value="AAA_32"/>
    <property type="match status" value="1"/>
</dbReference>
<gene>
    <name evidence="4" type="ORF">OSSY52_13340</name>
</gene>
<proteinExistence type="inferred from homology"/>
<dbReference type="InterPro" id="IPR014721">
    <property type="entry name" value="Ribsml_uS5_D2-typ_fold_subgr"/>
</dbReference>
<dbReference type="PANTHER" id="PTHR10046">
    <property type="entry name" value="ATP DEPENDENT LON PROTEASE FAMILY MEMBER"/>
    <property type="match status" value="1"/>
</dbReference>
<dbReference type="InterPro" id="IPR020568">
    <property type="entry name" value="Ribosomal_Su5_D2-typ_SF"/>
</dbReference>
<dbReference type="Gene3D" id="3.40.50.300">
    <property type="entry name" value="P-loop containing nucleotide triphosphate hydrolases"/>
    <property type="match status" value="2"/>
</dbReference>
<dbReference type="Pfam" id="PF20437">
    <property type="entry name" value="LonC_helical"/>
    <property type="match status" value="1"/>
</dbReference>
<keyword evidence="1 2" id="KW-0645">Protease</keyword>
<dbReference type="InterPro" id="IPR008269">
    <property type="entry name" value="Lon_proteolytic"/>
</dbReference>
<comment type="similarity">
    <text evidence="2">Belongs to the peptidase S16 family.</text>
</comment>
<dbReference type="GO" id="GO:0004176">
    <property type="term" value="F:ATP-dependent peptidase activity"/>
    <property type="evidence" value="ECO:0007669"/>
    <property type="project" value="UniProtKB-UniRule"/>
</dbReference>
<evidence type="ECO:0000256" key="1">
    <source>
        <dbReference type="ARBA" id="ARBA00022670"/>
    </source>
</evidence>
<dbReference type="InterPro" id="IPR041699">
    <property type="entry name" value="AAA_32"/>
</dbReference>
<evidence type="ECO:0000259" key="3">
    <source>
        <dbReference type="PROSITE" id="PS51786"/>
    </source>
</evidence>
<dbReference type="GO" id="GO:0005524">
    <property type="term" value="F:ATP binding"/>
    <property type="evidence" value="ECO:0007669"/>
    <property type="project" value="InterPro"/>
</dbReference>
<dbReference type="PRINTS" id="PR00830">
    <property type="entry name" value="ENDOLAPTASE"/>
</dbReference>
<dbReference type="InterPro" id="IPR027417">
    <property type="entry name" value="P-loop_NTPase"/>
</dbReference>
<feature type="domain" description="Lon proteolytic" evidence="3">
    <location>
        <begin position="552"/>
        <end position="748"/>
    </location>
</feature>
<protein>
    <recommendedName>
        <fullName evidence="2">endopeptidase La</fullName>
        <ecNumber evidence="2">3.4.21.53</ecNumber>
    </recommendedName>
</protein>
<reference evidence="4 5" key="1">
    <citation type="submission" date="2018-06" db="EMBL/GenBank/DDBJ databases">
        <title>Genome sequencing of Oceanotoga sp. sy52.</title>
        <authorList>
            <person name="Mori K."/>
        </authorList>
    </citation>
    <scope>NUCLEOTIDE SEQUENCE [LARGE SCALE GENOMIC DNA]</scope>
    <source>
        <strain evidence="5">sy52</strain>
    </source>
</reference>
<dbReference type="GO" id="GO:0030163">
    <property type="term" value="P:protein catabolic process"/>
    <property type="evidence" value="ECO:0007669"/>
    <property type="project" value="InterPro"/>
</dbReference>
<dbReference type="Proteomes" id="UP000516361">
    <property type="component" value="Chromosome"/>
</dbReference>
<keyword evidence="2" id="KW-0378">Hydrolase</keyword>
<dbReference type="SUPFAM" id="SSF54211">
    <property type="entry name" value="Ribosomal protein S5 domain 2-like"/>
    <property type="match status" value="1"/>
</dbReference>